<dbReference type="Proteomes" id="UP000179807">
    <property type="component" value="Unassembled WGS sequence"/>
</dbReference>
<organism evidence="2 3">
    <name type="scientific">Tritrichomonas foetus</name>
    <dbReference type="NCBI Taxonomy" id="1144522"/>
    <lineage>
        <taxon>Eukaryota</taxon>
        <taxon>Metamonada</taxon>
        <taxon>Parabasalia</taxon>
        <taxon>Tritrichomonadida</taxon>
        <taxon>Tritrichomonadidae</taxon>
        <taxon>Tritrichomonas</taxon>
    </lineage>
</organism>
<dbReference type="InterPro" id="IPR036388">
    <property type="entry name" value="WH-like_DNA-bd_sf"/>
</dbReference>
<dbReference type="Gene3D" id="1.10.10.10">
    <property type="entry name" value="Winged helix-like DNA-binding domain superfamily/Winged helix DNA-binding domain"/>
    <property type="match status" value="1"/>
</dbReference>
<protein>
    <recommendedName>
        <fullName evidence="1">Initiator binding domain-containing protein</fullName>
    </recommendedName>
</protein>
<sequence length="362" mass="41326">MNFSTDQEEQFDWSIHGSPIITLDDSPMKFDFANQPSMLLMDAPPSDSFLLHDEDDLSLPAFPTLASKNEIKPTVLPELKNFNFNMITANYLNNYSPINNNNNTNSSIVNNNTGNLYSNSLNANSPNSNIINSIPETRSYVLPDIQVSKSPSSNQILFIMENMAKFANSKSKTEPLPPVHQIVSTEELEFESICNDKALTFNPKKLGFIPSKFWEDKTFTFGELLSNFFRRKSNSNNRFYHKLFNALKITEDDPFYSEYIGVEWVNKDVIRVDKRKFARLLGIKTIDGSLFHHQGNFPSHGFIELNTTNVTDLVSPEVLKDVDFDNVRLLIHQAGVFVKGCTEEVINDCKWINVRKGPQYYH</sequence>
<dbReference type="InterPro" id="IPR018845">
    <property type="entry name" value="Initiator-bd"/>
</dbReference>
<dbReference type="GeneID" id="94837141"/>
<dbReference type="AlphaFoldDB" id="A0A1J4KC50"/>
<dbReference type="Pfam" id="PF10416">
    <property type="entry name" value="IBD"/>
    <property type="match status" value="1"/>
</dbReference>
<evidence type="ECO:0000313" key="2">
    <source>
        <dbReference type="EMBL" id="OHT08991.1"/>
    </source>
</evidence>
<keyword evidence="3" id="KW-1185">Reference proteome</keyword>
<evidence type="ECO:0000313" key="3">
    <source>
        <dbReference type="Proteomes" id="UP000179807"/>
    </source>
</evidence>
<evidence type="ECO:0000259" key="1">
    <source>
        <dbReference type="Pfam" id="PF10416"/>
    </source>
</evidence>
<gene>
    <name evidence="2" type="ORF">TRFO_22227</name>
</gene>
<feature type="domain" description="Initiator binding" evidence="1">
    <location>
        <begin position="216"/>
        <end position="308"/>
    </location>
</feature>
<dbReference type="RefSeq" id="XP_068362127.1">
    <property type="nucleotide sequence ID" value="XM_068502437.1"/>
</dbReference>
<dbReference type="EMBL" id="MLAK01000651">
    <property type="protein sequence ID" value="OHT08991.1"/>
    <property type="molecule type" value="Genomic_DNA"/>
</dbReference>
<accession>A0A1J4KC50</accession>
<name>A0A1J4KC50_9EUKA</name>
<comment type="caution">
    <text evidence="2">The sequence shown here is derived from an EMBL/GenBank/DDBJ whole genome shotgun (WGS) entry which is preliminary data.</text>
</comment>
<proteinExistence type="predicted"/>
<dbReference type="VEuPathDB" id="TrichDB:TRFO_22227"/>
<reference evidence="2" key="1">
    <citation type="submission" date="2016-10" db="EMBL/GenBank/DDBJ databases">
        <authorList>
            <person name="Benchimol M."/>
            <person name="Almeida L.G."/>
            <person name="Vasconcelos A.T."/>
            <person name="Perreira-Neves A."/>
            <person name="Rosa I.A."/>
            <person name="Tasca T."/>
            <person name="Bogo M.R."/>
            <person name="de Souza W."/>
        </authorList>
    </citation>
    <scope>NUCLEOTIDE SEQUENCE [LARGE SCALE GENOMIC DNA]</scope>
    <source>
        <strain evidence="2">K</strain>
    </source>
</reference>